<keyword evidence="7" id="KW-0132">Cell division</keyword>
<dbReference type="InterPro" id="IPR012338">
    <property type="entry name" value="Beta-lactam/transpept-like"/>
</dbReference>
<keyword evidence="7" id="KW-0131">Cell cycle</keyword>
<keyword evidence="4" id="KW-0812">Transmembrane</keyword>
<dbReference type="Gene3D" id="3.90.1310.10">
    <property type="entry name" value="Penicillin-binding protein 2a (Domain 2)"/>
    <property type="match status" value="1"/>
</dbReference>
<name>S5DK18_9ACTN</name>
<dbReference type="PANTHER" id="PTHR30627">
    <property type="entry name" value="PEPTIDOGLYCAN D,D-TRANSPEPTIDASE"/>
    <property type="match status" value="1"/>
</dbReference>
<dbReference type="GO" id="GO:0071555">
    <property type="term" value="P:cell wall organization"/>
    <property type="evidence" value="ECO:0007669"/>
    <property type="project" value="TreeGrafter"/>
</dbReference>
<dbReference type="SUPFAM" id="SSF56519">
    <property type="entry name" value="Penicillin binding protein dimerisation domain"/>
    <property type="match status" value="1"/>
</dbReference>
<evidence type="ECO:0000259" key="5">
    <source>
        <dbReference type="Pfam" id="PF00905"/>
    </source>
</evidence>
<dbReference type="Gene3D" id="3.40.710.10">
    <property type="entry name" value="DD-peptidase/beta-lactamase superfamily"/>
    <property type="match status" value="1"/>
</dbReference>
<dbReference type="InterPro" id="IPR050515">
    <property type="entry name" value="Beta-lactam/transpept"/>
</dbReference>
<reference evidence="7" key="1">
    <citation type="journal article" date="2013" name="Sci. Rep.">
        <title>Metagenomics uncovers a new group of low GC and ultra-small marine Actinobacteria.</title>
        <authorList>
            <person name="Ghai R."/>
            <person name="Mizuno C.M."/>
            <person name="Picazo A."/>
            <person name="Camacho A."/>
            <person name="Rodriguez-Valera F."/>
        </authorList>
    </citation>
    <scope>NUCLEOTIDE SEQUENCE</scope>
</reference>
<keyword evidence="3 4" id="KW-0472">Membrane</keyword>
<dbReference type="InterPro" id="IPR001460">
    <property type="entry name" value="PCN-bd_Tpept"/>
</dbReference>
<evidence type="ECO:0000256" key="1">
    <source>
        <dbReference type="ARBA" id="ARBA00004370"/>
    </source>
</evidence>
<dbReference type="AlphaFoldDB" id="S5DK18"/>
<dbReference type="SUPFAM" id="SSF56601">
    <property type="entry name" value="beta-lactamase/transpeptidase-like"/>
    <property type="match status" value="1"/>
</dbReference>
<evidence type="ECO:0000313" key="7">
    <source>
        <dbReference type="EMBL" id="AGQ19176.1"/>
    </source>
</evidence>
<accession>S5DK18</accession>
<protein>
    <submittedName>
        <fullName evidence="7">Cell division protein FtsI/penicillin-binding protein 2</fullName>
    </submittedName>
</protein>
<keyword evidence="4" id="KW-1133">Transmembrane helix</keyword>
<evidence type="ECO:0000256" key="2">
    <source>
        <dbReference type="ARBA" id="ARBA00007171"/>
    </source>
</evidence>
<comment type="similarity">
    <text evidence="2">Belongs to the transpeptidase family.</text>
</comment>
<dbReference type="Gene3D" id="3.30.450.330">
    <property type="match status" value="1"/>
</dbReference>
<evidence type="ECO:0000256" key="4">
    <source>
        <dbReference type="SAM" id="Phobius"/>
    </source>
</evidence>
<dbReference type="GO" id="GO:0051301">
    <property type="term" value="P:cell division"/>
    <property type="evidence" value="ECO:0007669"/>
    <property type="project" value="UniProtKB-KW"/>
</dbReference>
<proteinExistence type="inferred from homology"/>
<sequence>MKFKKIKEIVLFGVINLLFISSALLFISTVYDVQISNSEYFQNQALSYREKVEILEAARGSIYDRNLNVVASSIQSYDIGIRPNEVSNKEELSELLSVFLQLESIKILQELETRKGFFYLARDVDFEIGTEIKSWNHSGVYLETSSKRIIHSDPLKKIVGTVDPDSKGIEGLEYYYNSRLTGTDGELRYEAAPNGSIIPQGEISTIQPIHGEDIILSLDGDLQYLSEDLCAQALIETKAFNCSVVFANALNGEIIISAEKKADNVESFNINLISGRANYEPGSALKIFTIGSAIENQLITSNSTFQVPDKIEIISNSCLEGYEGKDKGCFRDFLKHETYNLTVKEIIERSSNVGTILATQSADINDIELFLKKFGFSTKTGVQLSGETKGSFTEYNICKTCLSSLSIGYSINVSQYQMVRAYSIIANGGKHVELTLTRGLNNNILTKDVISEELSQELKNLLVNVVEGENGTGKSLRMENYTIGGKTGTSRTHIEGVGYSNSRFNTSFTGFIETDEGPVVGSVLLWGASISPRSEYVTGGSTAAPIFKTIVSYLVPGE</sequence>
<evidence type="ECO:0000259" key="6">
    <source>
        <dbReference type="Pfam" id="PF03717"/>
    </source>
</evidence>
<dbReference type="GO" id="GO:0005886">
    <property type="term" value="C:plasma membrane"/>
    <property type="evidence" value="ECO:0007669"/>
    <property type="project" value="TreeGrafter"/>
</dbReference>
<feature type="transmembrane region" description="Helical" evidence="4">
    <location>
        <begin position="9"/>
        <end position="31"/>
    </location>
</feature>
<comment type="subcellular location">
    <subcellularLocation>
        <location evidence="1">Membrane</location>
    </subcellularLocation>
</comment>
<dbReference type="PANTHER" id="PTHR30627:SF1">
    <property type="entry name" value="PEPTIDOGLYCAN D,D-TRANSPEPTIDASE FTSI"/>
    <property type="match status" value="1"/>
</dbReference>
<dbReference type="EMBL" id="KC811124">
    <property type="protein sequence ID" value="AGQ19176.1"/>
    <property type="molecule type" value="Genomic_DNA"/>
</dbReference>
<dbReference type="InterPro" id="IPR005311">
    <property type="entry name" value="PBP_dimer"/>
</dbReference>
<feature type="domain" description="Penicillin-binding protein transpeptidase" evidence="5">
    <location>
        <begin position="243"/>
        <end position="551"/>
    </location>
</feature>
<dbReference type="GO" id="GO:0008658">
    <property type="term" value="F:penicillin binding"/>
    <property type="evidence" value="ECO:0007669"/>
    <property type="project" value="InterPro"/>
</dbReference>
<dbReference type="Pfam" id="PF03717">
    <property type="entry name" value="PBP_dimer"/>
    <property type="match status" value="1"/>
</dbReference>
<dbReference type="Pfam" id="PF00905">
    <property type="entry name" value="Transpeptidase"/>
    <property type="match status" value="1"/>
</dbReference>
<dbReference type="InterPro" id="IPR036138">
    <property type="entry name" value="PBP_dimer_sf"/>
</dbReference>
<organism evidence="7">
    <name type="scientific">Candidatus Actinomarina minuta</name>
    <dbReference type="NCBI Taxonomy" id="1389454"/>
    <lineage>
        <taxon>Bacteria</taxon>
        <taxon>Bacillati</taxon>
        <taxon>Actinomycetota</taxon>
        <taxon>Actinomycetes</taxon>
        <taxon>Candidatus Actinomarinidae</taxon>
        <taxon>Candidatus Actinomarinales</taxon>
        <taxon>Candidatus Actinomarineae</taxon>
        <taxon>Candidatus Actinomarinaceae</taxon>
        <taxon>Candidatus Actinomarina</taxon>
    </lineage>
</organism>
<evidence type="ECO:0000256" key="3">
    <source>
        <dbReference type="ARBA" id="ARBA00023136"/>
    </source>
</evidence>
<feature type="domain" description="Penicillin-binding protein dimerisation" evidence="6">
    <location>
        <begin position="56"/>
        <end position="199"/>
    </location>
</feature>